<organism evidence="2 3">
    <name type="scientific">Amniculicola lignicola CBS 123094</name>
    <dbReference type="NCBI Taxonomy" id="1392246"/>
    <lineage>
        <taxon>Eukaryota</taxon>
        <taxon>Fungi</taxon>
        <taxon>Dikarya</taxon>
        <taxon>Ascomycota</taxon>
        <taxon>Pezizomycotina</taxon>
        <taxon>Dothideomycetes</taxon>
        <taxon>Pleosporomycetidae</taxon>
        <taxon>Pleosporales</taxon>
        <taxon>Amniculicolaceae</taxon>
        <taxon>Amniculicola</taxon>
    </lineage>
</organism>
<feature type="compositionally biased region" description="Polar residues" evidence="1">
    <location>
        <begin position="12"/>
        <end position="27"/>
    </location>
</feature>
<reference evidence="2" key="1">
    <citation type="journal article" date="2020" name="Stud. Mycol.">
        <title>101 Dothideomycetes genomes: a test case for predicting lifestyles and emergence of pathogens.</title>
        <authorList>
            <person name="Haridas S."/>
            <person name="Albert R."/>
            <person name="Binder M."/>
            <person name="Bloem J."/>
            <person name="Labutti K."/>
            <person name="Salamov A."/>
            <person name="Andreopoulos B."/>
            <person name="Baker S."/>
            <person name="Barry K."/>
            <person name="Bills G."/>
            <person name="Bluhm B."/>
            <person name="Cannon C."/>
            <person name="Castanera R."/>
            <person name="Culley D."/>
            <person name="Daum C."/>
            <person name="Ezra D."/>
            <person name="Gonzalez J."/>
            <person name="Henrissat B."/>
            <person name="Kuo A."/>
            <person name="Liang C."/>
            <person name="Lipzen A."/>
            <person name="Lutzoni F."/>
            <person name="Magnuson J."/>
            <person name="Mondo S."/>
            <person name="Nolan M."/>
            <person name="Ohm R."/>
            <person name="Pangilinan J."/>
            <person name="Park H.-J."/>
            <person name="Ramirez L."/>
            <person name="Alfaro M."/>
            <person name="Sun H."/>
            <person name="Tritt A."/>
            <person name="Yoshinaga Y."/>
            <person name="Zwiers L.-H."/>
            <person name="Turgeon B."/>
            <person name="Goodwin S."/>
            <person name="Spatafora J."/>
            <person name="Crous P."/>
            <person name="Grigoriev I."/>
        </authorList>
    </citation>
    <scope>NUCLEOTIDE SEQUENCE</scope>
    <source>
        <strain evidence="2">CBS 123094</strain>
    </source>
</reference>
<protein>
    <submittedName>
        <fullName evidence="2">Uncharacterized protein</fullName>
    </submittedName>
</protein>
<evidence type="ECO:0000313" key="2">
    <source>
        <dbReference type="EMBL" id="KAF2001313.1"/>
    </source>
</evidence>
<feature type="region of interest" description="Disordered" evidence="1">
    <location>
        <begin position="1"/>
        <end position="27"/>
    </location>
</feature>
<keyword evidence="3" id="KW-1185">Reference proteome</keyword>
<name>A0A6A5WHL5_9PLEO</name>
<accession>A0A6A5WHL5</accession>
<dbReference type="Proteomes" id="UP000799779">
    <property type="component" value="Unassembled WGS sequence"/>
</dbReference>
<gene>
    <name evidence="2" type="ORF">P154DRAFT_521714</name>
</gene>
<dbReference type="EMBL" id="ML977583">
    <property type="protein sequence ID" value="KAF2001313.1"/>
    <property type="molecule type" value="Genomic_DNA"/>
</dbReference>
<dbReference type="AlphaFoldDB" id="A0A6A5WHL5"/>
<proteinExistence type="predicted"/>
<evidence type="ECO:0000313" key="3">
    <source>
        <dbReference type="Proteomes" id="UP000799779"/>
    </source>
</evidence>
<evidence type="ECO:0000256" key="1">
    <source>
        <dbReference type="SAM" id="MobiDB-lite"/>
    </source>
</evidence>
<sequence>MKPPPQPMPELSQIQTHPSIFQTQNDPSNYSSINQSCVYLEPNLQLINQGIYTFP</sequence>